<comment type="similarity">
    <text evidence="1">Belongs to the class A bacterial acid phosphatase family.</text>
</comment>
<reference evidence="4" key="1">
    <citation type="submission" date="2023-05" db="EMBL/GenBank/DDBJ databases">
        <title>Whole genome sequence of Commensalibacter sp.</title>
        <authorList>
            <person name="Charoenyingcharoen P."/>
            <person name="Yukphan P."/>
        </authorList>
    </citation>
    <scope>NUCLEOTIDE SEQUENCE</scope>
    <source>
        <strain evidence="4">TBRC 16381</strain>
    </source>
</reference>
<keyword evidence="2" id="KW-0732">Signal</keyword>
<dbReference type="InterPro" id="IPR001011">
    <property type="entry name" value="Acid_Pase_classA_bac"/>
</dbReference>
<dbReference type="Gene3D" id="1.20.144.10">
    <property type="entry name" value="Phosphatidic acid phosphatase type 2/haloperoxidase"/>
    <property type="match status" value="1"/>
</dbReference>
<feature type="domain" description="Phosphatidic acid phosphatase type 2/haloperoxidase" evidence="3">
    <location>
        <begin position="125"/>
        <end position="236"/>
    </location>
</feature>
<evidence type="ECO:0000259" key="3">
    <source>
        <dbReference type="SMART" id="SM00014"/>
    </source>
</evidence>
<protein>
    <recommendedName>
        <fullName evidence="1">Acid phosphatase</fullName>
        <ecNumber evidence="1">3.1.3.2</ecNumber>
    </recommendedName>
</protein>
<comment type="catalytic activity">
    <reaction evidence="1">
        <text>a phosphate monoester + H2O = an alcohol + phosphate</text>
        <dbReference type="Rhea" id="RHEA:15017"/>
        <dbReference type="ChEBI" id="CHEBI:15377"/>
        <dbReference type="ChEBI" id="CHEBI:30879"/>
        <dbReference type="ChEBI" id="CHEBI:43474"/>
        <dbReference type="ChEBI" id="CHEBI:67140"/>
        <dbReference type="EC" id="3.1.3.2"/>
    </reaction>
</comment>
<dbReference type="SUPFAM" id="SSF48317">
    <property type="entry name" value="Acid phosphatase/Vanadium-dependent haloperoxidase"/>
    <property type="match status" value="1"/>
</dbReference>
<gene>
    <name evidence="4" type="ORF">QJV27_09860</name>
</gene>
<comment type="caution">
    <text evidence="4">The sequence shown here is derived from an EMBL/GenBank/DDBJ whole genome shotgun (WGS) entry which is preliminary data.</text>
</comment>
<evidence type="ECO:0000313" key="5">
    <source>
        <dbReference type="Proteomes" id="UP001431634"/>
    </source>
</evidence>
<feature type="signal peptide" evidence="2">
    <location>
        <begin position="1"/>
        <end position="23"/>
    </location>
</feature>
<evidence type="ECO:0000256" key="1">
    <source>
        <dbReference type="PIRNR" id="PIRNR000897"/>
    </source>
</evidence>
<dbReference type="Proteomes" id="UP001431634">
    <property type="component" value="Unassembled WGS sequence"/>
</dbReference>
<accession>A0ABT6Q3J2</accession>
<dbReference type="EC" id="3.1.3.2" evidence="1"/>
<evidence type="ECO:0000256" key="2">
    <source>
        <dbReference type="SAM" id="SignalP"/>
    </source>
</evidence>
<keyword evidence="5" id="KW-1185">Reference proteome</keyword>
<organism evidence="4 5">
    <name type="scientific">Commensalibacter oyaizuii</name>
    <dbReference type="NCBI Taxonomy" id="3043873"/>
    <lineage>
        <taxon>Bacteria</taxon>
        <taxon>Pseudomonadati</taxon>
        <taxon>Pseudomonadota</taxon>
        <taxon>Alphaproteobacteria</taxon>
        <taxon>Acetobacterales</taxon>
        <taxon>Acetobacteraceae</taxon>
    </lineage>
</organism>
<sequence>MPLKTTLYLLIFNNLLLYSNTIANERTTQPTSTYQTKNSEYRASFLTKDEIANGIIILPPPPAYNSIAFLADKAAYKEGYALQNTPRWDEAANDADLTDNNIGKPFSQALGIEISKTNTPITYHLLKKLLIDSAYLGTQPTKKYYKRVRPFIFFHQHSCTPQDEHILKKDGSYPSGHSAFGWSTALILSEIFPQRQNSLLKKGYDFGQSRVICGVHWQSDVDAGRIIGASIVAKLHTNQNFITELNKVKEEILEKSKINPKSDE</sequence>
<proteinExistence type="inferred from homology"/>
<dbReference type="SMART" id="SM00014">
    <property type="entry name" value="acidPPc"/>
    <property type="match status" value="1"/>
</dbReference>
<dbReference type="RefSeq" id="WP_281448754.1">
    <property type="nucleotide sequence ID" value="NZ_JASBAO010000001.1"/>
</dbReference>
<dbReference type="CDD" id="cd03397">
    <property type="entry name" value="PAP2_acid_phosphatase"/>
    <property type="match status" value="1"/>
</dbReference>
<keyword evidence="1" id="KW-0378">Hydrolase</keyword>
<dbReference type="PIRSF" id="PIRSF000897">
    <property type="entry name" value="Acid_Ptase_ClsA"/>
    <property type="match status" value="1"/>
</dbReference>
<dbReference type="Pfam" id="PF01569">
    <property type="entry name" value="PAP2"/>
    <property type="match status" value="1"/>
</dbReference>
<dbReference type="EMBL" id="JASBAO010000001">
    <property type="protein sequence ID" value="MDI2091667.1"/>
    <property type="molecule type" value="Genomic_DNA"/>
</dbReference>
<dbReference type="PRINTS" id="PR00483">
    <property type="entry name" value="BACPHPHTASE"/>
</dbReference>
<name>A0ABT6Q3J2_9PROT</name>
<evidence type="ECO:0000313" key="4">
    <source>
        <dbReference type="EMBL" id="MDI2091667.1"/>
    </source>
</evidence>
<dbReference type="InterPro" id="IPR036938">
    <property type="entry name" value="PAP2/HPO_sf"/>
</dbReference>
<feature type="chain" id="PRO_5047216889" description="Acid phosphatase" evidence="2">
    <location>
        <begin position="24"/>
        <end position="264"/>
    </location>
</feature>
<dbReference type="InterPro" id="IPR000326">
    <property type="entry name" value="PAP2/HPO"/>
</dbReference>